<dbReference type="PANTHER" id="PTHR38605:SF1">
    <property type="entry name" value="ATPASE"/>
    <property type="match status" value="1"/>
</dbReference>
<name>B1LVQ1_METRJ</name>
<dbReference type="InterPro" id="IPR007413">
    <property type="entry name" value="YcjX-like"/>
</dbReference>
<dbReference type="Pfam" id="PF04317">
    <property type="entry name" value="DUF463"/>
    <property type="match status" value="1"/>
</dbReference>
<dbReference type="EMBL" id="CP001001">
    <property type="protein sequence ID" value="ACB24132.1"/>
    <property type="molecule type" value="Genomic_DNA"/>
</dbReference>
<dbReference type="AlphaFoldDB" id="B1LVQ1"/>
<sequence length="502" mass="54299">MRFGPGRATSARPVPLTPSPPVPLIDLAARAGSAVKAFAEASHDLLVQPTLRLGVTGLARSGKTVFTTALIHHLVETHALPAFAPAQEGRLRRAKLVPQPDDDVPRFPFEEHFATLTEARRWPRSTDRISQFRLEIAYERAAGWRSGPATLMLDVVDYPGEWLLDLALIETSYTAWSRATIGGTRRPGRAAVAAPWLEALKGFDPNGPLDEVAAERASDAFKTYLAGLRAGPEAVATTPPGRFLMPGDLAGSPALTFAPLDRLTETIAPDSLAGLMERRFEAYKAKVVTPFFRDHFQRVDRQIVLVDVLSAVDAGPTALAELEEALDAVLLSLNIGRNTVLSRLFAPRADRVLFAATKADHLHQTSHDRLDALLRLLVSRAMRRTEAAGARVGTVALASVRATRETTVHDGSETLRAVAGTPEAGEVVGDEVFDGDSEAAIFPGELPARAEAVLEGAVEPGSLRFPRFRPPLVRPDGFGRPGHLPQIRLDRAMQFLIGDRLA</sequence>
<dbReference type="eggNOG" id="COG3106">
    <property type="taxonomic scope" value="Bacteria"/>
</dbReference>
<evidence type="ECO:0000313" key="1">
    <source>
        <dbReference type="EMBL" id="ACB24132.1"/>
    </source>
</evidence>
<dbReference type="KEGG" id="mrd:Mrad2831_2137"/>
<evidence type="ECO:0008006" key="3">
    <source>
        <dbReference type="Google" id="ProtNLM"/>
    </source>
</evidence>
<gene>
    <name evidence="1" type="ordered locus">Mrad2831_2137</name>
</gene>
<reference evidence="1 2" key="1">
    <citation type="submission" date="2008-03" db="EMBL/GenBank/DDBJ databases">
        <title>Complete sequence of chromosome of Methylobacterium radiotolerans JCM 2831.</title>
        <authorList>
            <consortium name="US DOE Joint Genome Institute"/>
            <person name="Copeland A."/>
            <person name="Lucas S."/>
            <person name="Lapidus A."/>
            <person name="Glavina del Rio T."/>
            <person name="Dalin E."/>
            <person name="Tice H."/>
            <person name="Bruce D."/>
            <person name="Goodwin L."/>
            <person name="Pitluck S."/>
            <person name="Kiss H."/>
            <person name="Brettin T."/>
            <person name="Detter J.C."/>
            <person name="Han C."/>
            <person name="Kuske C.R."/>
            <person name="Schmutz J."/>
            <person name="Larimer F."/>
            <person name="Land M."/>
            <person name="Hauser L."/>
            <person name="Kyrpides N."/>
            <person name="Mikhailova N."/>
            <person name="Marx C.J."/>
            <person name="Richardson P."/>
        </authorList>
    </citation>
    <scope>NUCLEOTIDE SEQUENCE [LARGE SCALE GENOMIC DNA]</scope>
    <source>
        <strain evidence="2">ATCC 27329 / DSM 1819 / JCM 2831 / NBRC 15690 / NCIMB 10815 / 0-1</strain>
    </source>
</reference>
<dbReference type="Proteomes" id="UP000006589">
    <property type="component" value="Chromosome"/>
</dbReference>
<dbReference type="PANTHER" id="PTHR38605">
    <property type="entry name" value="ATPASE-RELATED"/>
    <property type="match status" value="1"/>
</dbReference>
<dbReference type="STRING" id="426355.Mrad2831_2137"/>
<dbReference type="PIRSF" id="PIRSF019381">
    <property type="entry name" value="YcjX"/>
    <property type="match status" value="1"/>
</dbReference>
<accession>B1LVQ1</accession>
<dbReference type="HOGENOM" id="CLU_043657_0_0_5"/>
<proteinExistence type="predicted"/>
<protein>
    <recommendedName>
        <fullName evidence="3">YcjX family protein</fullName>
    </recommendedName>
</protein>
<organism evidence="1 2">
    <name type="scientific">Methylobacterium radiotolerans (strain ATCC 27329 / DSM 1819 / JCM 2831 / NBRC 15690 / NCIMB 10815 / 0-1)</name>
    <dbReference type="NCBI Taxonomy" id="426355"/>
    <lineage>
        <taxon>Bacteria</taxon>
        <taxon>Pseudomonadati</taxon>
        <taxon>Pseudomonadota</taxon>
        <taxon>Alphaproteobacteria</taxon>
        <taxon>Hyphomicrobiales</taxon>
        <taxon>Methylobacteriaceae</taxon>
        <taxon>Methylobacterium</taxon>
    </lineage>
</organism>
<evidence type="ECO:0000313" key="2">
    <source>
        <dbReference type="Proteomes" id="UP000006589"/>
    </source>
</evidence>